<dbReference type="SMART" id="SM00702">
    <property type="entry name" value="P4Hc"/>
    <property type="match status" value="1"/>
</dbReference>
<evidence type="ECO:0000259" key="7">
    <source>
        <dbReference type="PROSITE" id="PS51471"/>
    </source>
</evidence>
<keyword evidence="6" id="KW-0732">Signal</keyword>
<sequence>MTTKGMSSNTILLLLTLLISQSFGYYDVHEDRKHLVERRRKQVFTQADACVSELGTSLGVSFLDCVLEKLEALERDYDNNGGEESCARDGEVDGDCAVMEDPFPVPSYTRSPLTIKHDFNDPADHPGMLMDFIRNYTCARDVDGGSPVLDKHEWVYDEAEVGAALLEKICQENMKSEGSAQWNKARGFLPAGNDVGKAAEMDVESAKVHCDKLPMCEGFTFQMTADGNNKPMIFFKSRASRSGVVASDEWKTYIRFKGSGYCESNSAQQQEQISTEPPRTYTIEIIREEPLVAVIPNFASQEDCDMLIEAGGTDEVMGRAYESGGGPSSYRRSYSTNIDVDYESPTDPITRFANRMFAFVRDITGYSLYGPGQEPINAVLYKDAGDEYRPHCDGPCNGQRNQYGARVATSILYCQTSDGGGQTSFTRSGMMIMPRPRDLLLFSYKHHNDTWDNGFTEHSGCPITGGRKWIATQWYREGVNYDVPWNMAENV</sequence>
<comment type="cofactor">
    <cofactor evidence="1">
        <name>L-ascorbate</name>
        <dbReference type="ChEBI" id="CHEBI:38290"/>
    </cofactor>
</comment>
<dbReference type="GO" id="GO:0031418">
    <property type="term" value="F:L-ascorbic acid binding"/>
    <property type="evidence" value="ECO:0007669"/>
    <property type="project" value="InterPro"/>
</dbReference>
<dbReference type="InterPro" id="IPR044862">
    <property type="entry name" value="Pro_4_hyd_alph_FE2OG_OXY"/>
</dbReference>
<proteinExistence type="predicted"/>
<dbReference type="PANTHER" id="PTHR10869">
    <property type="entry name" value="PROLYL 4-HYDROXYLASE ALPHA SUBUNIT"/>
    <property type="match status" value="1"/>
</dbReference>
<dbReference type="AlphaFoldDB" id="A0A7S1YWV5"/>
<evidence type="ECO:0000256" key="5">
    <source>
        <dbReference type="ARBA" id="ARBA00023004"/>
    </source>
</evidence>
<evidence type="ECO:0000256" key="3">
    <source>
        <dbReference type="ARBA" id="ARBA00022964"/>
    </source>
</evidence>
<keyword evidence="4" id="KW-0560">Oxidoreductase</keyword>
<dbReference type="InterPro" id="IPR005123">
    <property type="entry name" value="Oxoglu/Fe-dep_dioxygenase_dom"/>
</dbReference>
<dbReference type="GO" id="GO:0005783">
    <property type="term" value="C:endoplasmic reticulum"/>
    <property type="evidence" value="ECO:0007669"/>
    <property type="project" value="TreeGrafter"/>
</dbReference>
<dbReference type="Gene3D" id="2.60.120.620">
    <property type="entry name" value="q2cbj1_9rhob like domain"/>
    <property type="match status" value="1"/>
</dbReference>
<accession>A0A7S1YWV5</accession>
<protein>
    <recommendedName>
        <fullName evidence="7">Fe2OG dioxygenase domain-containing protein</fullName>
    </recommendedName>
</protein>
<dbReference type="InterPro" id="IPR006620">
    <property type="entry name" value="Pro_4_hyd_alph"/>
</dbReference>
<evidence type="ECO:0000256" key="2">
    <source>
        <dbReference type="ARBA" id="ARBA00022723"/>
    </source>
</evidence>
<dbReference type="GO" id="GO:0004656">
    <property type="term" value="F:procollagen-proline 4-dioxygenase activity"/>
    <property type="evidence" value="ECO:0007669"/>
    <property type="project" value="TreeGrafter"/>
</dbReference>
<evidence type="ECO:0000313" key="8">
    <source>
        <dbReference type="EMBL" id="CAD9321638.1"/>
    </source>
</evidence>
<feature type="chain" id="PRO_5030823465" description="Fe2OG dioxygenase domain-containing protein" evidence="6">
    <location>
        <begin position="25"/>
        <end position="491"/>
    </location>
</feature>
<feature type="signal peptide" evidence="6">
    <location>
        <begin position="1"/>
        <end position="24"/>
    </location>
</feature>
<evidence type="ECO:0000256" key="4">
    <source>
        <dbReference type="ARBA" id="ARBA00023002"/>
    </source>
</evidence>
<dbReference type="PANTHER" id="PTHR10869:SF226">
    <property type="entry name" value="PROLYL 4-HYDROXYLASE ALPHA SUBUNIT DOMAIN-CONTAINING PROTEIN"/>
    <property type="match status" value="1"/>
</dbReference>
<keyword evidence="5" id="KW-0408">Iron</keyword>
<keyword evidence="2" id="KW-0479">Metal-binding</keyword>
<reference evidence="8" key="1">
    <citation type="submission" date="2021-01" db="EMBL/GenBank/DDBJ databases">
        <authorList>
            <person name="Corre E."/>
            <person name="Pelletier E."/>
            <person name="Niang G."/>
            <person name="Scheremetjew M."/>
            <person name="Finn R."/>
            <person name="Kale V."/>
            <person name="Holt S."/>
            <person name="Cochrane G."/>
            <person name="Meng A."/>
            <person name="Brown T."/>
            <person name="Cohen L."/>
        </authorList>
    </citation>
    <scope>NUCLEOTIDE SEQUENCE</scope>
    <source>
        <strain evidence="8">Pop2</strain>
    </source>
</reference>
<gene>
    <name evidence="8" type="ORF">DBRI1063_LOCUS6608</name>
</gene>
<evidence type="ECO:0000256" key="6">
    <source>
        <dbReference type="SAM" id="SignalP"/>
    </source>
</evidence>
<name>A0A7S1YWV5_9STRA</name>
<keyword evidence="3" id="KW-0223">Dioxygenase</keyword>
<dbReference type="Pfam" id="PF13640">
    <property type="entry name" value="2OG-FeII_Oxy_3"/>
    <property type="match status" value="1"/>
</dbReference>
<dbReference type="PROSITE" id="PS51471">
    <property type="entry name" value="FE2OG_OXY"/>
    <property type="match status" value="1"/>
</dbReference>
<organism evidence="8">
    <name type="scientific">Ditylum brightwellii</name>
    <dbReference type="NCBI Taxonomy" id="49249"/>
    <lineage>
        <taxon>Eukaryota</taxon>
        <taxon>Sar</taxon>
        <taxon>Stramenopiles</taxon>
        <taxon>Ochrophyta</taxon>
        <taxon>Bacillariophyta</taxon>
        <taxon>Mediophyceae</taxon>
        <taxon>Lithodesmiophycidae</taxon>
        <taxon>Lithodesmiales</taxon>
        <taxon>Lithodesmiaceae</taxon>
        <taxon>Ditylum</taxon>
    </lineage>
</organism>
<feature type="domain" description="Fe2OG dioxygenase" evidence="7">
    <location>
        <begin position="371"/>
        <end position="477"/>
    </location>
</feature>
<dbReference type="InterPro" id="IPR045054">
    <property type="entry name" value="P4HA-like"/>
</dbReference>
<dbReference type="GO" id="GO:0005506">
    <property type="term" value="F:iron ion binding"/>
    <property type="evidence" value="ECO:0007669"/>
    <property type="project" value="InterPro"/>
</dbReference>
<evidence type="ECO:0000256" key="1">
    <source>
        <dbReference type="ARBA" id="ARBA00001961"/>
    </source>
</evidence>
<dbReference type="EMBL" id="HBGN01010275">
    <property type="protein sequence ID" value="CAD9321638.1"/>
    <property type="molecule type" value="Transcribed_RNA"/>
</dbReference>